<feature type="active site" evidence="12">
    <location>
        <position position="70"/>
    </location>
</feature>
<accession>A0A5M6D9M3</accession>
<dbReference type="InterPro" id="IPR011006">
    <property type="entry name" value="CheY-like_superfamily"/>
</dbReference>
<evidence type="ECO:0000256" key="9">
    <source>
        <dbReference type="ARBA" id="ARBA00022840"/>
    </source>
</evidence>
<dbReference type="FunFam" id="3.30.565.10:FF:000010">
    <property type="entry name" value="Sensor histidine kinase RcsC"/>
    <property type="match status" value="1"/>
</dbReference>
<dbReference type="Pfam" id="PF13596">
    <property type="entry name" value="PAS_10"/>
    <property type="match status" value="1"/>
</dbReference>
<evidence type="ECO:0000259" key="18">
    <source>
        <dbReference type="PROSITE" id="PS50112"/>
    </source>
</evidence>
<dbReference type="CDD" id="cd16922">
    <property type="entry name" value="HATPase_EvgS-ArcB-TorS-like"/>
    <property type="match status" value="1"/>
</dbReference>
<dbReference type="InterPro" id="IPR000700">
    <property type="entry name" value="PAS-assoc_C"/>
</dbReference>
<dbReference type="SMART" id="SM00091">
    <property type="entry name" value="PAS"/>
    <property type="match status" value="3"/>
</dbReference>
<proteinExistence type="predicted"/>
<evidence type="ECO:0000256" key="6">
    <source>
        <dbReference type="ARBA" id="ARBA00022692"/>
    </source>
</evidence>
<dbReference type="GO" id="GO:0008984">
    <property type="term" value="F:protein-glutamate methylesterase activity"/>
    <property type="evidence" value="ECO:0007669"/>
    <property type="project" value="InterPro"/>
</dbReference>
<evidence type="ECO:0000256" key="5">
    <source>
        <dbReference type="ARBA" id="ARBA00022679"/>
    </source>
</evidence>
<dbReference type="Pfam" id="PF00512">
    <property type="entry name" value="HisKA"/>
    <property type="match status" value="1"/>
</dbReference>
<dbReference type="Pfam" id="PF00072">
    <property type="entry name" value="Response_reg"/>
    <property type="match status" value="1"/>
</dbReference>
<feature type="active site" evidence="12">
    <location>
        <position position="162"/>
    </location>
</feature>
<dbReference type="SUPFAM" id="SSF55785">
    <property type="entry name" value="PYP-like sensor domain (PAS domain)"/>
    <property type="match status" value="3"/>
</dbReference>
<dbReference type="SMART" id="SM00138">
    <property type="entry name" value="MeTrc"/>
    <property type="match status" value="1"/>
</dbReference>
<keyword evidence="12" id="KW-0145">Chemotaxis</keyword>
<comment type="caution">
    <text evidence="22">The sequence shown here is derived from an EMBL/GenBank/DDBJ whole genome shotgun (WGS) entry which is preliminary data.</text>
</comment>
<evidence type="ECO:0000256" key="3">
    <source>
        <dbReference type="ARBA" id="ARBA00012438"/>
    </source>
</evidence>
<dbReference type="InterPro" id="IPR036097">
    <property type="entry name" value="HisK_dim/P_sf"/>
</dbReference>
<keyword evidence="5" id="KW-0808">Transferase</keyword>
<dbReference type="CDD" id="cd17546">
    <property type="entry name" value="REC_hyHK_CKI1_RcsC-like"/>
    <property type="match status" value="1"/>
</dbReference>
<keyword evidence="8" id="KW-0418">Kinase</keyword>
<dbReference type="EC" id="2.7.13.3" evidence="3"/>
<dbReference type="Pfam" id="PF03705">
    <property type="entry name" value="CheR_N"/>
    <property type="match status" value="1"/>
</dbReference>
<keyword evidence="12" id="KW-0378">Hydrolase</keyword>
<dbReference type="SMART" id="SM00086">
    <property type="entry name" value="PAC"/>
    <property type="match status" value="2"/>
</dbReference>
<dbReference type="InterPro" id="IPR035909">
    <property type="entry name" value="CheB_C"/>
</dbReference>
<feature type="coiled-coil region" evidence="14">
    <location>
        <begin position="670"/>
        <end position="750"/>
    </location>
</feature>
<evidence type="ECO:0000313" key="22">
    <source>
        <dbReference type="EMBL" id="KAA5542639.1"/>
    </source>
</evidence>
<dbReference type="SUPFAM" id="SSF47384">
    <property type="entry name" value="Homodimeric domain of signal transducing histidine kinase"/>
    <property type="match status" value="1"/>
</dbReference>
<keyword evidence="11" id="KW-0472">Membrane</keyword>
<dbReference type="InterPro" id="IPR001610">
    <property type="entry name" value="PAC"/>
</dbReference>
<dbReference type="SUPFAM" id="SSF52738">
    <property type="entry name" value="Methylesterase CheB, C-terminal domain"/>
    <property type="match status" value="1"/>
</dbReference>
<dbReference type="InterPro" id="IPR000014">
    <property type="entry name" value="PAS"/>
</dbReference>
<reference evidence="22 23" key="1">
    <citation type="submission" date="2019-08" db="EMBL/GenBank/DDBJ databases">
        <authorList>
            <person name="Dhanesh K."/>
            <person name="Kumar G."/>
            <person name="Sasikala C."/>
            <person name="Venkata Ramana C."/>
        </authorList>
    </citation>
    <scope>NUCLEOTIDE SEQUENCE [LARGE SCALE GENOMIC DNA]</scope>
    <source>
        <strain evidence="22 23">JC645</strain>
    </source>
</reference>
<evidence type="ECO:0000256" key="1">
    <source>
        <dbReference type="ARBA" id="ARBA00000085"/>
    </source>
</evidence>
<dbReference type="Gene3D" id="1.10.287.130">
    <property type="match status" value="1"/>
</dbReference>
<comment type="catalytic activity">
    <reaction evidence="1">
        <text>ATP + protein L-histidine = ADP + protein N-phospho-L-histidine.</text>
        <dbReference type="EC" id="2.7.13.3"/>
    </reaction>
</comment>
<evidence type="ECO:0000259" key="20">
    <source>
        <dbReference type="PROSITE" id="PS50122"/>
    </source>
</evidence>
<dbReference type="CDD" id="cd00082">
    <property type="entry name" value="HisKA"/>
    <property type="match status" value="1"/>
</dbReference>
<evidence type="ECO:0000256" key="7">
    <source>
        <dbReference type="ARBA" id="ARBA00022741"/>
    </source>
</evidence>
<comment type="subcellular location">
    <subcellularLocation>
        <location evidence="2">Membrane</location>
    </subcellularLocation>
</comment>
<feature type="domain" description="CheR-type methyltransferase" evidence="21">
    <location>
        <begin position="227"/>
        <end position="499"/>
    </location>
</feature>
<evidence type="ECO:0000256" key="8">
    <source>
        <dbReference type="ARBA" id="ARBA00022777"/>
    </source>
</evidence>
<dbReference type="PANTHER" id="PTHR24422">
    <property type="entry name" value="CHEMOTAXIS PROTEIN METHYLTRANSFERASE"/>
    <property type="match status" value="1"/>
</dbReference>
<name>A0A5M6D9M3_9BACT</name>
<dbReference type="SUPFAM" id="SSF55874">
    <property type="entry name" value="ATPase domain of HSP90 chaperone/DNA topoisomerase II/histidine kinase"/>
    <property type="match status" value="1"/>
</dbReference>
<dbReference type="Pfam" id="PF13426">
    <property type="entry name" value="PAS_9"/>
    <property type="match status" value="2"/>
</dbReference>
<dbReference type="InterPro" id="IPR022641">
    <property type="entry name" value="CheR_N"/>
</dbReference>
<dbReference type="SUPFAM" id="SSF53335">
    <property type="entry name" value="S-adenosyl-L-methionine-dependent methyltransferases"/>
    <property type="match status" value="1"/>
</dbReference>
<dbReference type="PROSITE" id="PS50123">
    <property type="entry name" value="CHER"/>
    <property type="match status" value="1"/>
</dbReference>
<dbReference type="SUPFAM" id="SSF47757">
    <property type="entry name" value="Chemotaxis receptor methyltransferase CheR, N-terminal domain"/>
    <property type="match status" value="1"/>
</dbReference>
<feature type="domain" description="PAS" evidence="18">
    <location>
        <begin position="859"/>
        <end position="910"/>
    </location>
</feature>
<dbReference type="PROSITE" id="PS50110">
    <property type="entry name" value="RESPONSE_REGULATORY"/>
    <property type="match status" value="1"/>
</dbReference>
<dbReference type="Pfam" id="PF02518">
    <property type="entry name" value="HATPase_c"/>
    <property type="match status" value="1"/>
</dbReference>
<dbReference type="InterPro" id="IPR036890">
    <property type="entry name" value="HATPase_C_sf"/>
</dbReference>
<dbReference type="InterPro" id="IPR000673">
    <property type="entry name" value="Sig_transdc_resp-reg_Me-estase"/>
</dbReference>
<feature type="region of interest" description="Disordered" evidence="15">
    <location>
        <begin position="1"/>
        <end position="34"/>
    </location>
</feature>
<evidence type="ECO:0000259" key="19">
    <source>
        <dbReference type="PROSITE" id="PS50113"/>
    </source>
</evidence>
<dbReference type="RefSeq" id="WP_150077056.1">
    <property type="nucleotide sequence ID" value="NZ_VWOX01000007.1"/>
</dbReference>
<feature type="coiled-coil region" evidence="14">
    <location>
        <begin position="1097"/>
        <end position="1124"/>
    </location>
</feature>
<keyword evidence="10" id="KW-1133">Transmembrane helix</keyword>
<dbReference type="InterPro" id="IPR022642">
    <property type="entry name" value="CheR_C"/>
</dbReference>
<gene>
    <name evidence="22" type="ORF">FYK55_13985</name>
</gene>
<evidence type="ECO:0000256" key="11">
    <source>
        <dbReference type="ARBA" id="ARBA00023136"/>
    </source>
</evidence>
<dbReference type="PROSITE" id="PS50109">
    <property type="entry name" value="HIS_KIN"/>
    <property type="match status" value="1"/>
</dbReference>
<dbReference type="NCBIfam" id="TIGR00229">
    <property type="entry name" value="sensory_box"/>
    <property type="match status" value="2"/>
</dbReference>
<dbReference type="InterPro" id="IPR035965">
    <property type="entry name" value="PAS-like_dom_sf"/>
</dbReference>
<dbReference type="GO" id="GO:0000155">
    <property type="term" value="F:phosphorelay sensor kinase activity"/>
    <property type="evidence" value="ECO:0007669"/>
    <property type="project" value="InterPro"/>
</dbReference>
<dbReference type="FunFam" id="1.10.287.130:FF:000004">
    <property type="entry name" value="Ethylene receptor 1"/>
    <property type="match status" value="1"/>
</dbReference>
<feature type="domain" description="PAC" evidence="19">
    <location>
        <begin position="1052"/>
        <end position="1106"/>
    </location>
</feature>
<feature type="domain" description="Histidine kinase" evidence="16">
    <location>
        <begin position="1138"/>
        <end position="1365"/>
    </location>
</feature>
<evidence type="ECO:0000256" key="2">
    <source>
        <dbReference type="ARBA" id="ARBA00004370"/>
    </source>
</evidence>
<dbReference type="Gene3D" id="3.30.450.20">
    <property type="entry name" value="PAS domain"/>
    <property type="match status" value="3"/>
</dbReference>
<dbReference type="InterPro" id="IPR003661">
    <property type="entry name" value="HisK_dim/P_dom"/>
</dbReference>
<feature type="modified residue" description="4-aspartylphosphate" evidence="13">
    <location>
        <position position="1450"/>
    </location>
</feature>
<dbReference type="SMART" id="SM00387">
    <property type="entry name" value="HATPase_c"/>
    <property type="match status" value="1"/>
</dbReference>
<dbReference type="PROSITE" id="PS50112">
    <property type="entry name" value="PAS"/>
    <property type="match status" value="2"/>
</dbReference>
<dbReference type="InterPro" id="IPR001789">
    <property type="entry name" value="Sig_transdc_resp-reg_receiver"/>
</dbReference>
<keyword evidence="6" id="KW-0812">Transmembrane</keyword>
<dbReference type="Gene3D" id="3.30.565.10">
    <property type="entry name" value="Histidine kinase-like ATPase, C-terminal domain"/>
    <property type="match status" value="1"/>
</dbReference>
<dbReference type="InterPro" id="IPR005467">
    <property type="entry name" value="His_kinase_dom"/>
</dbReference>
<evidence type="ECO:0000256" key="4">
    <source>
        <dbReference type="ARBA" id="ARBA00022553"/>
    </source>
</evidence>
<dbReference type="GO" id="GO:0000156">
    <property type="term" value="F:phosphorelay response regulator activity"/>
    <property type="evidence" value="ECO:0007669"/>
    <property type="project" value="InterPro"/>
</dbReference>
<dbReference type="GO" id="GO:0016020">
    <property type="term" value="C:membrane"/>
    <property type="evidence" value="ECO:0007669"/>
    <property type="project" value="UniProtKB-SubCell"/>
</dbReference>
<organism evidence="22 23">
    <name type="scientific">Roseiconus nitratireducens</name>
    <dbReference type="NCBI Taxonomy" id="2605748"/>
    <lineage>
        <taxon>Bacteria</taxon>
        <taxon>Pseudomonadati</taxon>
        <taxon>Planctomycetota</taxon>
        <taxon>Planctomycetia</taxon>
        <taxon>Pirellulales</taxon>
        <taxon>Pirellulaceae</taxon>
        <taxon>Roseiconus</taxon>
    </lineage>
</organism>
<keyword evidence="23" id="KW-1185">Reference proteome</keyword>
<evidence type="ECO:0000256" key="12">
    <source>
        <dbReference type="PROSITE-ProRule" id="PRU00050"/>
    </source>
</evidence>
<dbReference type="InterPro" id="IPR050903">
    <property type="entry name" value="Bact_Chemotaxis_MeTrfase"/>
</dbReference>
<feature type="domain" description="CheB-type methylesterase" evidence="20">
    <location>
        <begin position="31"/>
        <end position="220"/>
    </location>
</feature>
<dbReference type="SMART" id="SM00388">
    <property type="entry name" value="HisKA"/>
    <property type="match status" value="1"/>
</dbReference>
<protein>
    <recommendedName>
        <fullName evidence="3">histidine kinase</fullName>
        <ecNumber evidence="3">2.7.13.3</ecNumber>
    </recommendedName>
</protein>
<evidence type="ECO:0000256" key="14">
    <source>
        <dbReference type="SAM" id="Coils"/>
    </source>
</evidence>
<dbReference type="GO" id="GO:0008757">
    <property type="term" value="F:S-adenosylmethionine-dependent methyltransferase activity"/>
    <property type="evidence" value="ECO:0007669"/>
    <property type="project" value="InterPro"/>
</dbReference>
<feature type="compositionally biased region" description="Polar residues" evidence="15">
    <location>
        <begin position="1"/>
        <end position="25"/>
    </location>
</feature>
<keyword evidence="7" id="KW-0547">Nucleotide-binding</keyword>
<keyword evidence="4 13" id="KW-0597">Phosphoprotein</keyword>
<evidence type="ECO:0000256" key="15">
    <source>
        <dbReference type="SAM" id="MobiDB-lite"/>
    </source>
</evidence>
<dbReference type="SUPFAM" id="SSF52172">
    <property type="entry name" value="CheY-like"/>
    <property type="match status" value="1"/>
</dbReference>
<evidence type="ECO:0000259" key="17">
    <source>
        <dbReference type="PROSITE" id="PS50110"/>
    </source>
</evidence>
<dbReference type="CDD" id="cd16434">
    <property type="entry name" value="CheB-CheR_fusion"/>
    <property type="match status" value="1"/>
</dbReference>
<evidence type="ECO:0000313" key="23">
    <source>
        <dbReference type="Proteomes" id="UP000324479"/>
    </source>
</evidence>
<sequence>MASEPLQSAEQQLSKLQSEGHQSEQPAVERDRPGIHVVGVGASAGGLEALEELFSVLPTDSGMAFVVIQHLSPDFKSHMQQLLGRKTKMPVHRVENGMRVDSNAVYLIPPRKEMVISSGKLLLTEKATDGSLSHPIDQFFRSLASDVQKKAIGVVLSGTGSDGSRGIQHIHEAGGFVLAQDANSARFDGMPLSAAATGCVDVVAEPAAIAEALLRYTRDGWNAERIAASTLMAGRSEGIDRIFELLQQQHGLDFSFYKSSTVGRRIQRRLELSRSKSIEQYIAQIENNPGEINDLYKDLLIGVTKFFRDRAAFETLESQVIPKLFSGKDRQDTIRVWVAGCASGEEAYSIAILIDEEMRRRGQNLEVKIFATDAHHGSLSIGARGVYPPDSMSEMSADRKQRYFLQKRDGYHVRSELRRNVIFAPHNLLEDAPFTQMDLVTCRNLLIYLQAPAQKKALSLFHFALKSGGTLFLGPSETTGELSDEFGELDKRWRIYSKRRDVRLPLEPSLKMNMPTDTRQRGAVAVHRGGVESALLATYDVLLDRKMPPSILVDETHEILHVFGGAQRYLQYTSGRPSNNLLDSILPSLKTPLTGALQHAKRKGELARYTGLQISTDAGVENLQLTVEPIQNPAKGIDNLLVEIHAVAARNENPVSETAVDVGKLSQDRIDHLETDLRYAQENLQATIEEMETSNEELQATNEELTASNEELQSTNEELHSVNEELYTVNAEHQRRVEELTQANNDMDNLLATTRVGVIFLDSEFCIRRFTPEVARVFHLVPQDVGRSIKGFVHNLNYGRLLEDLEEVFESREEKEVNIYDRQGTAFLLRMLPYRSGDEVEGVVLTLIDVQSLVDARRELEKFRYMAESAMDLFVLADARGKMLYVNPVVTTLLGYQSDDLVGQSLAVIDQSMNNSRVSQMLSQCESTGIAPFESRLRRQDDEEIFVEISVSSVSFGSQQFLFATMRDLTARRRDEQQLRLQYKAIESAVNGILICDVRQHDCPIIYANPGFYEMTGYSPEETLGKNCRFLQGERTDRQKVAELRESIHEGKRCVVTLLNYRKDGSPFWNELQLTPVHEGDGTLTHFVGVQHDVTAQREAQEKLKRANETLANKQAALRASQQRALAASETKSEFLANMSHELRTPMTAVLGFADMLRAETDDSNAIEKIDTITRNGKYLLSLLNDILDLSKIEAGKLDIDNESVNVAQVIEDVADLMHVRARQEGIPLIVEFQSEVPREVTADRVRVRQILVNLIGNALKFTDEGEVRVTIALERNSDAESNGSGAADLVVRVADTGIGMSDEQLQDLFQPFTQGSHRAKRKYGGTGLGLSISKRLVDAMGGDIQVESRKGNGSVFTLRLPVTAEQLSQLVRPSPERPERTQRESTFRFPQIHARVLLADDRRDIWRVVKYFMEKCGAEVVVTEDGRQAVDAARAAREEGHPFKLILMDMQMPVMTGKEAVIKLRQDGFDVPIIALTADAMDGEREACIDFGCTDYIAKPVDGRRLVKMVDRLMREGSNQVAQADGGS</sequence>
<feature type="domain" description="Response regulatory" evidence="17">
    <location>
        <begin position="1396"/>
        <end position="1515"/>
    </location>
</feature>
<evidence type="ECO:0000256" key="10">
    <source>
        <dbReference type="ARBA" id="ARBA00022989"/>
    </source>
</evidence>
<dbReference type="CDD" id="cd00130">
    <property type="entry name" value="PAS"/>
    <property type="match status" value="2"/>
</dbReference>
<dbReference type="Gene3D" id="3.40.50.180">
    <property type="entry name" value="Methylesterase CheB, C-terminal domain"/>
    <property type="match status" value="1"/>
</dbReference>
<keyword evidence="14" id="KW-0175">Coiled coil</keyword>
<dbReference type="PROSITE" id="PS50113">
    <property type="entry name" value="PAC"/>
    <property type="match status" value="1"/>
</dbReference>
<dbReference type="PANTHER" id="PTHR24422:SF27">
    <property type="entry name" value="PROTEIN-GLUTAMATE O-METHYLTRANSFERASE"/>
    <property type="match status" value="1"/>
</dbReference>
<evidence type="ECO:0000259" key="16">
    <source>
        <dbReference type="PROSITE" id="PS50109"/>
    </source>
</evidence>
<evidence type="ECO:0000256" key="13">
    <source>
        <dbReference type="PROSITE-ProRule" id="PRU00169"/>
    </source>
</evidence>
<dbReference type="Proteomes" id="UP000324479">
    <property type="component" value="Unassembled WGS sequence"/>
</dbReference>
<dbReference type="Pfam" id="PF01739">
    <property type="entry name" value="CheR"/>
    <property type="match status" value="1"/>
</dbReference>
<keyword evidence="9" id="KW-0067">ATP-binding</keyword>
<feature type="active site" evidence="12">
    <location>
        <position position="43"/>
    </location>
</feature>
<dbReference type="Pfam" id="PF01339">
    <property type="entry name" value="CheB_methylest"/>
    <property type="match status" value="1"/>
</dbReference>
<dbReference type="PRINTS" id="PR00996">
    <property type="entry name" value="CHERMTFRASE"/>
</dbReference>
<dbReference type="InterPro" id="IPR003594">
    <property type="entry name" value="HATPase_dom"/>
</dbReference>
<dbReference type="GO" id="GO:0005524">
    <property type="term" value="F:ATP binding"/>
    <property type="evidence" value="ECO:0007669"/>
    <property type="project" value="UniProtKB-KW"/>
</dbReference>
<dbReference type="Gene3D" id="3.40.50.2300">
    <property type="match status" value="1"/>
</dbReference>
<dbReference type="EMBL" id="VWOX01000007">
    <property type="protein sequence ID" value="KAA5542639.1"/>
    <property type="molecule type" value="Genomic_DNA"/>
</dbReference>
<feature type="domain" description="PAS" evidence="18">
    <location>
        <begin position="984"/>
        <end position="1051"/>
    </location>
</feature>
<dbReference type="InterPro" id="IPR029063">
    <property type="entry name" value="SAM-dependent_MTases_sf"/>
</dbReference>
<dbReference type="Gene3D" id="3.40.50.150">
    <property type="entry name" value="Vaccinia Virus protein VP39"/>
    <property type="match status" value="1"/>
</dbReference>
<dbReference type="InterPro" id="IPR000780">
    <property type="entry name" value="CheR_MeTrfase"/>
</dbReference>
<dbReference type="PROSITE" id="PS50122">
    <property type="entry name" value="CHEB"/>
    <property type="match status" value="1"/>
</dbReference>
<dbReference type="GO" id="GO:0005737">
    <property type="term" value="C:cytoplasm"/>
    <property type="evidence" value="ECO:0007669"/>
    <property type="project" value="InterPro"/>
</dbReference>
<dbReference type="SMART" id="SM00448">
    <property type="entry name" value="REC"/>
    <property type="match status" value="1"/>
</dbReference>
<dbReference type="GO" id="GO:0006935">
    <property type="term" value="P:chemotaxis"/>
    <property type="evidence" value="ECO:0007669"/>
    <property type="project" value="UniProtKB-UniRule"/>
</dbReference>
<evidence type="ECO:0000259" key="21">
    <source>
        <dbReference type="PROSITE" id="PS50123"/>
    </source>
</evidence>